<dbReference type="RefSeq" id="WP_307152539.1">
    <property type="nucleotide sequence ID" value="NZ_JAUSUK010000001.1"/>
</dbReference>
<gene>
    <name evidence="1" type="ORF">J2R99_000073</name>
</gene>
<reference evidence="1 2" key="1">
    <citation type="submission" date="2023-07" db="EMBL/GenBank/DDBJ databases">
        <title>Genomic Encyclopedia of Type Strains, Phase IV (KMG-IV): sequencing the most valuable type-strain genomes for metagenomic binning, comparative biology and taxonomic classification.</title>
        <authorList>
            <person name="Goeker M."/>
        </authorList>
    </citation>
    <scope>NUCLEOTIDE SEQUENCE [LARGE SCALE GENOMIC DNA]</scope>
    <source>
        <strain evidence="1 2">DSM 11549</strain>
    </source>
</reference>
<sequence>MQTDKWYRTFKLIFLGFCYLPGQDPNERAMKKEGDYRIWVEQGGAQTETGRNSRAYRIRTIDRHLSALAMPYQDLDEAWEVDGFEALRERLRRMREYARAGGQDYRILMPESENPHNWLSNWASCSDRHRKRRC</sequence>
<accession>A0ABU0C124</accession>
<evidence type="ECO:0000313" key="2">
    <source>
        <dbReference type="Proteomes" id="UP001230253"/>
    </source>
</evidence>
<protein>
    <submittedName>
        <fullName evidence="1">Uncharacterized protein</fullName>
    </submittedName>
</protein>
<organism evidence="1 2">
    <name type="scientific">Rhodopseudomonas julia</name>
    <dbReference type="NCBI Taxonomy" id="200617"/>
    <lineage>
        <taxon>Bacteria</taxon>
        <taxon>Pseudomonadati</taxon>
        <taxon>Pseudomonadota</taxon>
        <taxon>Alphaproteobacteria</taxon>
        <taxon>Hyphomicrobiales</taxon>
        <taxon>Nitrobacteraceae</taxon>
        <taxon>Rhodopseudomonas</taxon>
    </lineage>
</organism>
<evidence type="ECO:0000313" key="1">
    <source>
        <dbReference type="EMBL" id="MDQ0324224.1"/>
    </source>
</evidence>
<proteinExistence type="predicted"/>
<comment type="caution">
    <text evidence="1">The sequence shown here is derived from an EMBL/GenBank/DDBJ whole genome shotgun (WGS) entry which is preliminary data.</text>
</comment>
<dbReference type="EMBL" id="JAUSUK010000001">
    <property type="protein sequence ID" value="MDQ0324224.1"/>
    <property type="molecule type" value="Genomic_DNA"/>
</dbReference>
<name>A0ABU0C124_9BRAD</name>
<dbReference type="Proteomes" id="UP001230253">
    <property type="component" value="Unassembled WGS sequence"/>
</dbReference>
<keyword evidence="2" id="KW-1185">Reference proteome</keyword>